<comment type="caution">
    <text evidence="1">The sequence shown here is derived from an EMBL/GenBank/DDBJ whole genome shotgun (WGS) entry which is preliminary data.</text>
</comment>
<keyword evidence="2" id="KW-1185">Reference proteome</keyword>
<proteinExistence type="predicted"/>
<dbReference type="STRING" id="1210086.GCA_001613105_06199"/>
<dbReference type="Gene3D" id="3.40.50.150">
    <property type="entry name" value="Vaccinia Virus protein VP39"/>
    <property type="match status" value="1"/>
</dbReference>
<sequence>MVSEDRRVPEGVDPSKPNAARVYDYLLGGKDNYEVDRMLADRMLAVAPDNRTLAWFSRQFLLQAVRLAAESGIRQFLDIGAGIPTSPSVHEVAQKVDPDARVVSIDYDPVVYAHTNGMLSGIPGVTPMLADARDPDIIIERSRAEAGIDFQRPVAILLVGVLHFIMDDERPDRMIARYRDAMASGSYFAFTHGSVESDEEFVNQTLKATVGSTAQFVFRSRAKVRTFLDGFEILEPGVVPLQDWLGGDLPPTVVNIMSGLCRKP</sequence>
<keyword evidence="1" id="KW-0808">Transferase</keyword>
<organism evidence="1 2">
    <name type="scientific">Nocardia pseudobrasiliensis</name>
    <dbReference type="NCBI Taxonomy" id="45979"/>
    <lineage>
        <taxon>Bacteria</taxon>
        <taxon>Bacillati</taxon>
        <taxon>Actinomycetota</taxon>
        <taxon>Actinomycetes</taxon>
        <taxon>Mycobacteriales</taxon>
        <taxon>Nocardiaceae</taxon>
        <taxon>Nocardia</taxon>
    </lineage>
</organism>
<gene>
    <name evidence="1" type="ORF">DFR76_102149</name>
</gene>
<evidence type="ECO:0000313" key="1">
    <source>
        <dbReference type="EMBL" id="RDI67750.1"/>
    </source>
</evidence>
<dbReference type="EMBL" id="QQBC01000002">
    <property type="protein sequence ID" value="RDI67750.1"/>
    <property type="molecule type" value="Genomic_DNA"/>
</dbReference>
<dbReference type="AlphaFoldDB" id="A0A370IAW5"/>
<name>A0A370IAW5_9NOCA</name>
<dbReference type="Pfam" id="PF04672">
    <property type="entry name" value="Methyltransf_19"/>
    <property type="match status" value="1"/>
</dbReference>
<keyword evidence="1" id="KW-0489">Methyltransferase</keyword>
<dbReference type="GO" id="GO:0008168">
    <property type="term" value="F:methyltransferase activity"/>
    <property type="evidence" value="ECO:0007669"/>
    <property type="project" value="UniProtKB-KW"/>
</dbReference>
<accession>A0A370IAW5</accession>
<dbReference type="GO" id="GO:0032259">
    <property type="term" value="P:methylation"/>
    <property type="evidence" value="ECO:0007669"/>
    <property type="project" value="UniProtKB-KW"/>
</dbReference>
<reference evidence="1 2" key="1">
    <citation type="submission" date="2018-07" db="EMBL/GenBank/DDBJ databases">
        <title>Genomic Encyclopedia of Type Strains, Phase IV (KMG-IV): sequencing the most valuable type-strain genomes for metagenomic binning, comparative biology and taxonomic classification.</title>
        <authorList>
            <person name="Goeker M."/>
        </authorList>
    </citation>
    <scope>NUCLEOTIDE SEQUENCE [LARGE SCALE GENOMIC DNA]</scope>
    <source>
        <strain evidence="1 2">DSM 44290</strain>
    </source>
</reference>
<dbReference type="SUPFAM" id="SSF53335">
    <property type="entry name" value="S-adenosyl-L-methionine-dependent methyltransferases"/>
    <property type="match status" value="1"/>
</dbReference>
<dbReference type="InterPro" id="IPR029063">
    <property type="entry name" value="SAM-dependent_MTases_sf"/>
</dbReference>
<protein>
    <submittedName>
        <fullName evidence="1">S-adenosyl methyltransferase</fullName>
    </submittedName>
</protein>
<dbReference type="CDD" id="cd02440">
    <property type="entry name" value="AdoMet_MTases"/>
    <property type="match status" value="1"/>
</dbReference>
<dbReference type="PIRSF" id="PIRSF017393">
    <property type="entry name" value="MTase_SAV2177"/>
    <property type="match status" value="1"/>
</dbReference>
<dbReference type="RefSeq" id="WP_068005338.1">
    <property type="nucleotide sequence ID" value="NZ_QQBC01000002.1"/>
</dbReference>
<dbReference type="InterPro" id="IPR006764">
    <property type="entry name" value="SAM_dep_MeTrfase_SAV2177_type"/>
</dbReference>
<dbReference type="Proteomes" id="UP000254869">
    <property type="component" value="Unassembled WGS sequence"/>
</dbReference>
<evidence type="ECO:0000313" key="2">
    <source>
        <dbReference type="Proteomes" id="UP000254869"/>
    </source>
</evidence>